<keyword evidence="3 13" id="KW-0813">Transport</keyword>
<dbReference type="PROSITE" id="PS01206">
    <property type="entry name" value="ASC"/>
    <property type="match status" value="1"/>
</dbReference>
<evidence type="ECO:0000256" key="10">
    <source>
        <dbReference type="ARBA" id="ARBA00023180"/>
    </source>
</evidence>
<keyword evidence="9 15" id="KW-0472">Membrane</keyword>
<dbReference type="GO" id="GO:0005886">
    <property type="term" value="C:plasma membrane"/>
    <property type="evidence" value="ECO:0007669"/>
    <property type="project" value="TreeGrafter"/>
</dbReference>
<evidence type="ECO:0000256" key="6">
    <source>
        <dbReference type="ARBA" id="ARBA00022989"/>
    </source>
</evidence>
<protein>
    <submittedName>
        <fullName evidence="17">Uncharacterized protein</fullName>
    </submittedName>
</protein>
<keyword evidence="4 13" id="KW-0894">Sodium channel</keyword>
<dbReference type="Proteomes" id="UP000887566">
    <property type="component" value="Unplaced"/>
</dbReference>
<dbReference type="WBParaSite" id="PSAMB.scaffold2433size23262.g17771.t1">
    <property type="protein sequence ID" value="PSAMB.scaffold2433size23262.g17771.t1"/>
    <property type="gene ID" value="PSAMB.scaffold2433size23262.g17771"/>
</dbReference>
<evidence type="ECO:0000256" key="12">
    <source>
        <dbReference type="ARBA" id="ARBA00023303"/>
    </source>
</evidence>
<feature type="region of interest" description="Disordered" evidence="14">
    <location>
        <begin position="100"/>
        <end position="151"/>
    </location>
</feature>
<keyword evidence="6 15" id="KW-1133">Transmembrane helix</keyword>
<proteinExistence type="inferred from homology"/>
<comment type="subcellular location">
    <subcellularLocation>
        <location evidence="1">Membrane</location>
        <topology evidence="1">Multi-pass membrane protein</topology>
    </subcellularLocation>
</comment>
<evidence type="ECO:0000256" key="7">
    <source>
        <dbReference type="ARBA" id="ARBA00023053"/>
    </source>
</evidence>
<evidence type="ECO:0000256" key="13">
    <source>
        <dbReference type="RuleBase" id="RU000679"/>
    </source>
</evidence>
<evidence type="ECO:0000256" key="1">
    <source>
        <dbReference type="ARBA" id="ARBA00004141"/>
    </source>
</evidence>
<dbReference type="PANTHER" id="PTHR11690:SF248">
    <property type="entry name" value="PICKPOCKET 17, ISOFORM A"/>
    <property type="match status" value="1"/>
</dbReference>
<dbReference type="InterPro" id="IPR020903">
    <property type="entry name" value="ENaC_CS"/>
</dbReference>
<evidence type="ECO:0000256" key="15">
    <source>
        <dbReference type="SAM" id="Phobius"/>
    </source>
</evidence>
<dbReference type="AlphaFoldDB" id="A0A914VS23"/>
<evidence type="ECO:0000256" key="5">
    <source>
        <dbReference type="ARBA" id="ARBA00022692"/>
    </source>
</evidence>
<keyword evidence="16" id="KW-1185">Reference proteome</keyword>
<keyword evidence="12 13" id="KW-0407">Ion channel</keyword>
<evidence type="ECO:0000256" key="9">
    <source>
        <dbReference type="ARBA" id="ARBA00023136"/>
    </source>
</evidence>
<dbReference type="FunFam" id="1.10.287.770:FF:000001">
    <property type="entry name" value="Acid-sensing ion channel subunit 1"/>
    <property type="match status" value="1"/>
</dbReference>
<evidence type="ECO:0000256" key="4">
    <source>
        <dbReference type="ARBA" id="ARBA00022461"/>
    </source>
</evidence>
<accession>A0A914VS23</accession>
<dbReference type="GO" id="GO:0015280">
    <property type="term" value="F:ligand-gated sodium channel activity"/>
    <property type="evidence" value="ECO:0007669"/>
    <property type="project" value="TreeGrafter"/>
</dbReference>
<dbReference type="PRINTS" id="PR01078">
    <property type="entry name" value="AMINACHANNEL"/>
</dbReference>
<evidence type="ECO:0000256" key="8">
    <source>
        <dbReference type="ARBA" id="ARBA00023065"/>
    </source>
</evidence>
<comment type="similarity">
    <text evidence="2 13">Belongs to the amiloride-sensitive sodium channel (TC 1.A.6) family.</text>
</comment>
<reference evidence="17" key="1">
    <citation type="submission" date="2022-11" db="UniProtKB">
        <authorList>
            <consortium name="WormBaseParasite"/>
        </authorList>
    </citation>
    <scope>IDENTIFICATION</scope>
</reference>
<keyword evidence="7" id="KW-0915">Sodium</keyword>
<dbReference type="Pfam" id="PF00858">
    <property type="entry name" value="ASC"/>
    <property type="match status" value="1"/>
</dbReference>
<keyword evidence="8 13" id="KW-0406">Ion transport</keyword>
<feature type="transmembrane region" description="Helical" evidence="15">
    <location>
        <begin position="496"/>
        <end position="520"/>
    </location>
</feature>
<evidence type="ECO:0000313" key="17">
    <source>
        <dbReference type="WBParaSite" id="PSAMB.scaffold2433size23262.g17771.t1"/>
    </source>
</evidence>
<evidence type="ECO:0000256" key="14">
    <source>
        <dbReference type="SAM" id="MobiDB-lite"/>
    </source>
</evidence>
<evidence type="ECO:0000256" key="3">
    <source>
        <dbReference type="ARBA" id="ARBA00022448"/>
    </source>
</evidence>
<name>A0A914VS23_9BILA</name>
<dbReference type="PANTHER" id="PTHR11690">
    <property type="entry name" value="AMILORIDE-SENSITIVE SODIUM CHANNEL-RELATED"/>
    <property type="match status" value="1"/>
</dbReference>
<dbReference type="Gene3D" id="2.60.470.10">
    <property type="entry name" value="Acid-sensing ion channels like domains"/>
    <property type="match status" value="1"/>
</dbReference>
<keyword evidence="10" id="KW-0325">Glycoprotein</keyword>
<dbReference type="Gene3D" id="1.10.287.820">
    <property type="entry name" value="Acid-sensing ion channel domain"/>
    <property type="match status" value="1"/>
</dbReference>
<organism evidence="16 17">
    <name type="scientific">Plectus sambesii</name>
    <dbReference type="NCBI Taxonomy" id="2011161"/>
    <lineage>
        <taxon>Eukaryota</taxon>
        <taxon>Metazoa</taxon>
        <taxon>Ecdysozoa</taxon>
        <taxon>Nematoda</taxon>
        <taxon>Chromadorea</taxon>
        <taxon>Plectida</taxon>
        <taxon>Plectina</taxon>
        <taxon>Plectoidea</taxon>
        <taxon>Plectidae</taxon>
        <taxon>Plectus</taxon>
    </lineage>
</organism>
<keyword evidence="5 13" id="KW-0812">Transmembrane</keyword>
<sequence length="521" mass="57471">MLPFPSVTICNQNPIRLSKINSNSTISLYQKAYVKLFANNGDIGEDEWESLCETQPLLCAGISYEKCTGDGACEFDYYELPEDGCYDGDYYDTSSECNNSTDYSNNVEEGSGTLEEGSGTLEEGSGNLKDGSGNLKDGSGEGQSRRKRNTNEDVAQISLSMLQINSKANSDMNYILFNALNSNNEMLLDHYKDAYVDIYEFMEDCSFGTRKCNIDSDFVPILNSVYGQCFTFNHIDANMTDMTVSRAGPAFGLRLRLNIKQEDYLYSTDTAGARITVHNKGEQPFPETIGYSAKVGTRTSVGITVVETLRLPAPWGNCTSNSDIRSRVPYFYQGSYTSQGCVFSCLALKMAESCGCLHQNYPKPSGMITINVDNKTTTVESSQLPYCNMTTKACADNAETNLLGSGEINSESCGCHPACHSNDYQAAISMSSFPSDKYLETTSCPRSDDSDTGCYDDVWYNQLQVEVFYEQLNFHRFKEEEAYSTVQLLSDLGGQLGLWIGASLLSIAEFISFCLSIGGFL</sequence>
<evidence type="ECO:0000256" key="11">
    <source>
        <dbReference type="ARBA" id="ARBA00023201"/>
    </source>
</evidence>
<evidence type="ECO:0000256" key="2">
    <source>
        <dbReference type="ARBA" id="ARBA00007193"/>
    </source>
</evidence>
<evidence type="ECO:0000313" key="16">
    <source>
        <dbReference type="Proteomes" id="UP000887566"/>
    </source>
</evidence>
<feature type="compositionally biased region" description="Low complexity" evidence="14">
    <location>
        <begin position="108"/>
        <end position="126"/>
    </location>
</feature>
<dbReference type="InterPro" id="IPR001873">
    <property type="entry name" value="ENaC"/>
</dbReference>
<keyword evidence="11 13" id="KW-0739">Sodium transport</keyword>